<evidence type="ECO:0000313" key="3">
    <source>
        <dbReference type="Proteomes" id="UP000030765"/>
    </source>
</evidence>
<dbReference type="EnsemblMetazoa" id="ASIC006423-RA">
    <property type="protein sequence ID" value="ASIC006423-PA"/>
    <property type="gene ID" value="ASIC006423"/>
</dbReference>
<dbReference type="EMBL" id="ATLV01014583">
    <property type="status" value="NOT_ANNOTATED_CDS"/>
    <property type="molecule type" value="Genomic_DNA"/>
</dbReference>
<evidence type="ECO:0000313" key="2">
    <source>
        <dbReference type="EnsemblMetazoa" id="ASIC006423-PA"/>
    </source>
</evidence>
<dbReference type="OrthoDB" id="7752744at2759"/>
<sequence>MVITVSSLIERKLYAPVWKVSDNRTNMTVERVDTFYDLDTIYSTIERMLILIRQLSGVSRFGENGRSLSFELQWMNAIDERKYQIEELRSAVQYLFGQFRKIYLVNKDLYAQLNKRGGRVFELEKTIEAQGDSKCLYFLADAIKYEPALLAMQRVLDRTMREIRIFRTQRNQHKLELCIGHIRSENYDKVYDEYCSSESGLQQLPRIIEAVFERDMKNLMKILLFLSGYRKLNKANSAETFVSGCEFLVQHLRECGDLADHPQCLLIYGFVVDALQERPELSVASLLEDVFRHRLETVRTSLVGSVQRTVRLIQTDPSATASLGRLAHHLADEILIELLKRAYDGDVRNLSNILRFVAHLSRIDHDIVAYRVLYAQMEHYDHLDRPEVFMLAYRIKQTMQAPTFPTASLRGDLERLKASLPPIVVSIMWKTVTIARHESRILLKFSAVGRDVGFSRYTADKNRVELEPLEDGACFRIRGHAINGYLGEGGTGAPIVAPKADSLSNAKFRWRLVPVQGFEYFRVQNAASGAILYSRVPSDETSYDFYNSQEVLQLTGNERILTAQNSYWKITEYPRRSGSGSSGGSGAGDSECCIL</sequence>
<dbReference type="EMBL" id="KE524975">
    <property type="protein sequence ID" value="KFB39097.1"/>
    <property type="molecule type" value="Genomic_DNA"/>
</dbReference>
<keyword evidence="3" id="KW-1185">Reference proteome</keyword>
<dbReference type="OMA" id="LELCIGH"/>
<name>A0A084VMA3_ANOSI</name>
<reference evidence="2" key="2">
    <citation type="submission" date="2020-05" db="UniProtKB">
        <authorList>
            <consortium name="EnsemblMetazoa"/>
        </authorList>
    </citation>
    <scope>IDENTIFICATION</scope>
</reference>
<gene>
    <name evidence="1" type="ORF">ZHAS_00006423</name>
</gene>
<dbReference type="STRING" id="74873.A0A084VMA3"/>
<dbReference type="AlphaFoldDB" id="A0A084VMA3"/>
<dbReference type="Proteomes" id="UP000030765">
    <property type="component" value="Unassembled WGS sequence"/>
</dbReference>
<protein>
    <submittedName>
        <fullName evidence="1 2">Uncharacterized protein</fullName>
    </submittedName>
</protein>
<dbReference type="VEuPathDB" id="VectorBase:ASIS012489"/>
<dbReference type="VEuPathDB" id="VectorBase:ASIC006423"/>
<proteinExistence type="predicted"/>
<organism evidence="1">
    <name type="scientific">Anopheles sinensis</name>
    <name type="common">Mosquito</name>
    <dbReference type="NCBI Taxonomy" id="74873"/>
    <lineage>
        <taxon>Eukaryota</taxon>
        <taxon>Metazoa</taxon>
        <taxon>Ecdysozoa</taxon>
        <taxon>Arthropoda</taxon>
        <taxon>Hexapoda</taxon>
        <taxon>Insecta</taxon>
        <taxon>Pterygota</taxon>
        <taxon>Neoptera</taxon>
        <taxon>Endopterygota</taxon>
        <taxon>Diptera</taxon>
        <taxon>Nematocera</taxon>
        <taxon>Culicoidea</taxon>
        <taxon>Culicidae</taxon>
        <taxon>Anophelinae</taxon>
        <taxon>Anopheles</taxon>
    </lineage>
</organism>
<accession>A0A084VMA3</accession>
<evidence type="ECO:0000313" key="1">
    <source>
        <dbReference type="EMBL" id="KFB39097.1"/>
    </source>
</evidence>
<reference evidence="1 3" key="1">
    <citation type="journal article" date="2014" name="BMC Genomics">
        <title>Genome sequence of Anopheles sinensis provides insight into genetics basis of mosquito competence for malaria parasites.</title>
        <authorList>
            <person name="Zhou D."/>
            <person name="Zhang D."/>
            <person name="Ding G."/>
            <person name="Shi L."/>
            <person name="Hou Q."/>
            <person name="Ye Y."/>
            <person name="Xu Y."/>
            <person name="Zhou H."/>
            <person name="Xiong C."/>
            <person name="Li S."/>
            <person name="Yu J."/>
            <person name="Hong S."/>
            <person name="Yu X."/>
            <person name="Zou P."/>
            <person name="Chen C."/>
            <person name="Chang X."/>
            <person name="Wang W."/>
            <person name="Lv Y."/>
            <person name="Sun Y."/>
            <person name="Ma L."/>
            <person name="Shen B."/>
            <person name="Zhu C."/>
        </authorList>
    </citation>
    <scope>NUCLEOTIDE SEQUENCE [LARGE SCALE GENOMIC DNA]</scope>
</reference>